<protein>
    <recommendedName>
        <fullName evidence="1">Beta-lactamase-related domain-containing protein</fullName>
    </recommendedName>
</protein>
<dbReference type="Proteomes" id="UP000190813">
    <property type="component" value="Unassembled WGS sequence"/>
</dbReference>
<sequence length="383" mass="43860">MKKNIIYLLLLLSLLSCQKSYKRSTDYSYTKPIQLSDSIKVDYLYNTGMDTVQIINLTKLILSDTIPNIHSLLILKDNKLVYENYFAGDDEIVGKKLGYVEHGIEDLHDCRSMSKSVTSACIGIAVKKGLIKNIDESIFPYFKQYQNDFDEQKKKITIRHLLTMTSGLKWNEDISYRDPRNTELRMDMSSDPIDFILSRPMVSEPGATWNYNGGNTQLLAEIIKSVSGLTIDKFAEQELFTPLGINKYEWLPLVKNMPAAASGVRLRSRDLLKFGMLYMNDGKWKDKDILNTDWTEQSLSSAITRPSTKDKNAGYGFQFWTFKETIKDKEIEIQEAKGKGGQRIFFCKPLNLLVVITAGNYNNWEIKNDSKTVLLKYIIPAIK</sequence>
<evidence type="ECO:0000313" key="2">
    <source>
        <dbReference type="EMBL" id="OPC69606.1"/>
    </source>
</evidence>
<dbReference type="Gene3D" id="3.40.710.10">
    <property type="entry name" value="DD-peptidase/beta-lactamase superfamily"/>
    <property type="match status" value="1"/>
</dbReference>
<dbReference type="SUPFAM" id="SSF56601">
    <property type="entry name" value="beta-lactamase/transpeptidase-like"/>
    <property type="match status" value="1"/>
</dbReference>
<proteinExistence type="predicted"/>
<dbReference type="PROSITE" id="PS51257">
    <property type="entry name" value="PROKAR_LIPOPROTEIN"/>
    <property type="match status" value="1"/>
</dbReference>
<comment type="caution">
    <text evidence="2">The sequence shown here is derived from an EMBL/GenBank/DDBJ whole genome shotgun (WGS) entry which is preliminary data.</text>
</comment>
<dbReference type="PANTHER" id="PTHR43283">
    <property type="entry name" value="BETA-LACTAMASE-RELATED"/>
    <property type="match status" value="1"/>
</dbReference>
<evidence type="ECO:0000313" key="3">
    <source>
        <dbReference type="Proteomes" id="UP000190813"/>
    </source>
</evidence>
<keyword evidence="3" id="KW-1185">Reference proteome</keyword>
<dbReference type="InterPro" id="IPR001466">
    <property type="entry name" value="Beta-lactam-related"/>
</dbReference>
<dbReference type="InterPro" id="IPR050789">
    <property type="entry name" value="Diverse_Enzym_Activities"/>
</dbReference>
<dbReference type="RefSeq" id="WP_078770318.1">
    <property type="nucleotide sequence ID" value="NZ_CBCSBR010000008.1"/>
</dbReference>
<dbReference type="PANTHER" id="PTHR43283:SF7">
    <property type="entry name" value="BETA-LACTAMASE-RELATED DOMAIN-CONTAINING PROTEIN"/>
    <property type="match status" value="1"/>
</dbReference>
<feature type="domain" description="Beta-lactamase-related" evidence="1">
    <location>
        <begin position="71"/>
        <end position="341"/>
    </location>
</feature>
<reference evidence="2 3" key="1">
    <citation type="submission" date="2016-06" db="EMBL/GenBank/DDBJ databases">
        <title>Revisiting the taxonomy of the Elizabethkingia Genus based on Whole-Genome Sequencing, Optical Mapping, and MALDI-TOF.</title>
        <authorList>
            <person name="Nicholson A.C."/>
        </authorList>
    </citation>
    <scope>NUCLEOTIDE SEQUENCE [LARGE SCALE GENOMIC DNA]</scope>
    <source>
        <strain evidence="2 3">G4070</strain>
    </source>
</reference>
<name>A0A1T3MYL0_9FLAO</name>
<organism evidence="2 3">
    <name type="scientific">Elizabethkingia occulta</name>
    <dbReference type="NCBI Taxonomy" id="1867263"/>
    <lineage>
        <taxon>Bacteria</taxon>
        <taxon>Pseudomonadati</taxon>
        <taxon>Bacteroidota</taxon>
        <taxon>Flavobacteriia</taxon>
        <taxon>Flavobacteriales</taxon>
        <taxon>Weeksellaceae</taxon>
        <taxon>Elizabethkingia</taxon>
    </lineage>
</organism>
<gene>
    <name evidence="2" type="ORF">BAZ10_17090</name>
</gene>
<evidence type="ECO:0000259" key="1">
    <source>
        <dbReference type="Pfam" id="PF00144"/>
    </source>
</evidence>
<dbReference type="EMBL" id="MAHX01000002">
    <property type="protein sequence ID" value="OPC69606.1"/>
    <property type="molecule type" value="Genomic_DNA"/>
</dbReference>
<accession>A0A1T3MYL0</accession>
<dbReference type="AlphaFoldDB" id="A0A1T3MYL0"/>
<dbReference type="Pfam" id="PF00144">
    <property type="entry name" value="Beta-lactamase"/>
    <property type="match status" value="1"/>
</dbReference>
<dbReference type="InterPro" id="IPR012338">
    <property type="entry name" value="Beta-lactam/transpept-like"/>
</dbReference>